<dbReference type="AlphaFoldDB" id="A0A517NUW1"/>
<accession>A0A517NUW1</accession>
<protein>
    <submittedName>
        <fullName evidence="2">Uncharacterized protein</fullName>
    </submittedName>
</protein>
<evidence type="ECO:0000313" key="3">
    <source>
        <dbReference type="Proteomes" id="UP000319817"/>
    </source>
</evidence>
<evidence type="ECO:0000256" key="1">
    <source>
        <dbReference type="SAM" id="MobiDB-lite"/>
    </source>
</evidence>
<sequence>MQWDKLPACHIHFDKLKTYPTFQRANQTSTPRQAEFSTKLVSSGNPKIQAPFSGTTNDTTTGQSTQTSNRILSQIAPPAGDAQPRKTPGKPEVCLGGGAIFGAVGSSAMEDSTLRTLVQSWSTLDQTTKENHRPVRSTIE</sequence>
<keyword evidence="3" id="KW-1185">Reference proteome</keyword>
<proteinExistence type="predicted"/>
<evidence type="ECO:0000313" key="2">
    <source>
        <dbReference type="EMBL" id="QDT10918.1"/>
    </source>
</evidence>
<feature type="compositionally biased region" description="Low complexity" evidence="1">
    <location>
        <begin position="54"/>
        <end position="67"/>
    </location>
</feature>
<dbReference type="EMBL" id="CP036526">
    <property type="protein sequence ID" value="QDT10918.1"/>
    <property type="molecule type" value="Genomic_DNA"/>
</dbReference>
<organism evidence="2 3">
    <name type="scientific">Stieleria marina</name>
    <dbReference type="NCBI Taxonomy" id="1930275"/>
    <lineage>
        <taxon>Bacteria</taxon>
        <taxon>Pseudomonadati</taxon>
        <taxon>Planctomycetota</taxon>
        <taxon>Planctomycetia</taxon>
        <taxon>Pirellulales</taxon>
        <taxon>Pirellulaceae</taxon>
        <taxon>Stieleria</taxon>
    </lineage>
</organism>
<feature type="region of interest" description="Disordered" evidence="1">
    <location>
        <begin position="28"/>
        <end position="67"/>
    </location>
</feature>
<reference evidence="2 3" key="1">
    <citation type="submission" date="2019-02" db="EMBL/GenBank/DDBJ databases">
        <title>Deep-cultivation of Planctomycetes and their phenomic and genomic characterization uncovers novel biology.</title>
        <authorList>
            <person name="Wiegand S."/>
            <person name="Jogler M."/>
            <person name="Boedeker C."/>
            <person name="Pinto D."/>
            <person name="Vollmers J."/>
            <person name="Rivas-Marin E."/>
            <person name="Kohn T."/>
            <person name="Peeters S.H."/>
            <person name="Heuer A."/>
            <person name="Rast P."/>
            <person name="Oberbeckmann S."/>
            <person name="Bunk B."/>
            <person name="Jeske O."/>
            <person name="Meyerdierks A."/>
            <person name="Storesund J.E."/>
            <person name="Kallscheuer N."/>
            <person name="Luecker S."/>
            <person name="Lage O.M."/>
            <person name="Pohl T."/>
            <person name="Merkel B.J."/>
            <person name="Hornburger P."/>
            <person name="Mueller R.-W."/>
            <person name="Bruemmer F."/>
            <person name="Labrenz M."/>
            <person name="Spormann A.M."/>
            <person name="Op den Camp H."/>
            <person name="Overmann J."/>
            <person name="Amann R."/>
            <person name="Jetten M.S.M."/>
            <person name="Mascher T."/>
            <person name="Medema M.H."/>
            <person name="Devos D.P."/>
            <person name="Kaster A.-K."/>
            <person name="Ovreas L."/>
            <person name="Rohde M."/>
            <person name="Galperin M.Y."/>
            <person name="Jogler C."/>
        </authorList>
    </citation>
    <scope>NUCLEOTIDE SEQUENCE [LARGE SCALE GENOMIC DNA]</scope>
    <source>
        <strain evidence="2 3">K23_9</strain>
    </source>
</reference>
<feature type="compositionally biased region" description="Polar residues" evidence="1">
    <location>
        <begin position="28"/>
        <end position="46"/>
    </location>
</feature>
<dbReference type="Proteomes" id="UP000319817">
    <property type="component" value="Chromosome"/>
</dbReference>
<gene>
    <name evidence="2" type="ORF">K239x_29110</name>
</gene>
<name>A0A517NUW1_9BACT</name>